<evidence type="ECO:0000313" key="3">
    <source>
        <dbReference type="EMBL" id="ROR66290.1"/>
    </source>
</evidence>
<evidence type="ECO:0000256" key="1">
    <source>
        <dbReference type="SAM" id="MobiDB-lite"/>
    </source>
</evidence>
<feature type="region of interest" description="Disordered" evidence="1">
    <location>
        <begin position="20"/>
        <end position="97"/>
    </location>
</feature>
<evidence type="ECO:0000313" key="4">
    <source>
        <dbReference type="Proteomes" id="UP000275456"/>
    </source>
</evidence>
<dbReference type="AlphaFoldDB" id="A0A3N2ATF9"/>
<organism evidence="3 4">
    <name type="scientific">Agrococcus jenensis</name>
    <dbReference type="NCBI Taxonomy" id="46353"/>
    <lineage>
        <taxon>Bacteria</taxon>
        <taxon>Bacillati</taxon>
        <taxon>Actinomycetota</taxon>
        <taxon>Actinomycetes</taxon>
        <taxon>Micrococcales</taxon>
        <taxon>Microbacteriaceae</taxon>
        <taxon>Agrococcus</taxon>
    </lineage>
</organism>
<evidence type="ECO:0000256" key="2">
    <source>
        <dbReference type="SAM" id="SignalP"/>
    </source>
</evidence>
<comment type="caution">
    <text evidence="3">The sequence shown here is derived from an EMBL/GenBank/DDBJ whole genome shotgun (WGS) entry which is preliminary data.</text>
</comment>
<protein>
    <submittedName>
        <fullName evidence="3">Uncharacterized protein</fullName>
    </submittedName>
</protein>
<dbReference type="Proteomes" id="UP000275456">
    <property type="component" value="Unassembled WGS sequence"/>
</dbReference>
<keyword evidence="2" id="KW-0732">Signal</keyword>
<dbReference type="PROSITE" id="PS51257">
    <property type="entry name" value="PROKAR_LIPOPROTEIN"/>
    <property type="match status" value="1"/>
</dbReference>
<dbReference type="EMBL" id="RKHJ01000001">
    <property type="protein sequence ID" value="ROR66290.1"/>
    <property type="molecule type" value="Genomic_DNA"/>
</dbReference>
<accession>A0A3N2ATF9</accession>
<feature type="compositionally biased region" description="Low complexity" evidence="1">
    <location>
        <begin position="20"/>
        <end position="50"/>
    </location>
</feature>
<feature type="compositionally biased region" description="Low complexity" evidence="1">
    <location>
        <begin position="71"/>
        <end position="82"/>
    </location>
</feature>
<gene>
    <name evidence="3" type="ORF">EDD26_1672</name>
</gene>
<reference evidence="3 4" key="1">
    <citation type="submission" date="2018-11" db="EMBL/GenBank/DDBJ databases">
        <title>Sequencing the genomes of 1000 actinobacteria strains.</title>
        <authorList>
            <person name="Klenk H.-P."/>
        </authorList>
    </citation>
    <scope>NUCLEOTIDE SEQUENCE [LARGE SCALE GENOMIC DNA]</scope>
    <source>
        <strain evidence="3 4">DSM 9580</strain>
    </source>
</reference>
<dbReference type="OrthoDB" id="5123391at2"/>
<feature type="signal peptide" evidence="2">
    <location>
        <begin position="1"/>
        <end position="21"/>
    </location>
</feature>
<dbReference type="RefSeq" id="WP_123697294.1">
    <property type="nucleotide sequence ID" value="NZ_RKHJ01000001.1"/>
</dbReference>
<feature type="chain" id="PRO_5018046364" evidence="2">
    <location>
        <begin position="22"/>
        <end position="194"/>
    </location>
</feature>
<sequence length="194" mass="19019">MLRLLALPVALAAVLASSGCAAGDRGGESTAPGTTPAEAPEAYQSPSGEAPAGGDGATGDPTESAEPGTSPPAAMSSTAPTPSGDPGTPGLPEDSGASVDDVLRLGAVATWIERPVLIALSLPATASCWAFAGAPEAESTTRIVVSVEVPTTCEAPDGARTYAIPVPPGIDASAEVELAVVGLEHELTLTLPGR</sequence>
<name>A0A3N2ATF9_9MICO</name>
<proteinExistence type="predicted"/>
<keyword evidence="4" id="KW-1185">Reference proteome</keyword>